<dbReference type="InterPro" id="IPR000182">
    <property type="entry name" value="GNAT_dom"/>
</dbReference>
<reference evidence="2" key="1">
    <citation type="journal article" date="2020" name="Stud. Mycol.">
        <title>101 Dothideomycetes genomes: a test case for predicting lifestyles and emergence of pathogens.</title>
        <authorList>
            <person name="Haridas S."/>
            <person name="Albert R."/>
            <person name="Binder M."/>
            <person name="Bloem J."/>
            <person name="Labutti K."/>
            <person name="Salamov A."/>
            <person name="Andreopoulos B."/>
            <person name="Baker S."/>
            <person name="Barry K."/>
            <person name="Bills G."/>
            <person name="Bluhm B."/>
            <person name="Cannon C."/>
            <person name="Castanera R."/>
            <person name="Culley D."/>
            <person name="Daum C."/>
            <person name="Ezra D."/>
            <person name="Gonzalez J."/>
            <person name="Henrissat B."/>
            <person name="Kuo A."/>
            <person name="Liang C."/>
            <person name="Lipzen A."/>
            <person name="Lutzoni F."/>
            <person name="Magnuson J."/>
            <person name="Mondo S."/>
            <person name="Nolan M."/>
            <person name="Ohm R."/>
            <person name="Pangilinan J."/>
            <person name="Park H.-J."/>
            <person name="Ramirez L."/>
            <person name="Alfaro M."/>
            <person name="Sun H."/>
            <person name="Tritt A."/>
            <person name="Yoshinaga Y."/>
            <person name="Zwiers L.-H."/>
            <person name="Turgeon B."/>
            <person name="Goodwin S."/>
            <person name="Spatafora J."/>
            <person name="Crous P."/>
            <person name="Grigoriev I."/>
        </authorList>
    </citation>
    <scope>NUCLEOTIDE SEQUENCE</scope>
    <source>
        <strain evidence="2">CBS 122367</strain>
    </source>
</reference>
<sequence length="218" mass="24315">MIDFNFHIDTPRLTLSHFNPALDSHCDFLVALWTQPSALRAAGGIATPNSTREKARKQIERDTERIHPETGYGRYLISLKMPLSSPGAHDTRPLSELVETYIKIGTVTMKVRQYVDTPVLPDLGFGLLEAYEGRGYATEAATGLLKYFEEVKGTREFLGLVHPDNERSIAMMKRLGFREEGVRGVLGLTEDGSAVEPLCWSRGLKGELPRIVKLKDGE</sequence>
<dbReference type="GO" id="GO:0016747">
    <property type="term" value="F:acyltransferase activity, transferring groups other than amino-acyl groups"/>
    <property type="evidence" value="ECO:0007669"/>
    <property type="project" value="InterPro"/>
</dbReference>
<dbReference type="Gene3D" id="3.40.630.30">
    <property type="match status" value="1"/>
</dbReference>
<dbReference type="InterPro" id="IPR051531">
    <property type="entry name" value="N-acetyltransferase"/>
</dbReference>
<keyword evidence="3" id="KW-1185">Reference proteome</keyword>
<evidence type="ECO:0000313" key="3">
    <source>
        <dbReference type="Proteomes" id="UP000799291"/>
    </source>
</evidence>
<evidence type="ECO:0000313" key="2">
    <source>
        <dbReference type="EMBL" id="KAF2677445.1"/>
    </source>
</evidence>
<dbReference type="PANTHER" id="PTHR43792:SF16">
    <property type="entry name" value="N-ACETYLTRANSFERASE DOMAIN-CONTAINING PROTEIN"/>
    <property type="match status" value="1"/>
</dbReference>
<dbReference type="SUPFAM" id="SSF55729">
    <property type="entry name" value="Acyl-CoA N-acyltransferases (Nat)"/>
    <property type="match status" value="1"/>
</dbReference>
<dbReference type="PANTHER" id="PTHR43792">
    <property type="entry name" value="GNAT FAMILY, PUTATIVE (AFU_ORTHOLOGUE AFUA_3G00765)-RELATED-RELATED"/>
    <property type="match status" value="1"/>
</dbReference>
<name>A0A6G1IH36_9PLEO</name>
<dbReference type="EMBL" id="MU005622">
    <property type="protein sequence ID" value="KAF2677445.1"/>
    <property type="molecule type" value="Genomic_DNA"/>
</dbReference>
<accession>A0A6G1IH36</accession>
<dbReference type="Pfam" id="PF13302">
    <property type="entry name" value="Acetyltransf_3"/>
    <property type="match status" value="1"/>
</dbReference>
<dbReference type="AlphaFoldDB" id="A0A6G1IH36"/>
<dbReference type="OrthoDB" id="630895at2759"/>
<evidence type="ECO:0000259" key="1">
    <source>
        <dbReference type="Pfam" id="PF13302"/>
    </source>
</evidence>
<gene>
    <name evidence="2" type="ORF">K458DRAFT_160489</name>
</gene>
<dbReference type="InterPro" id="IPR016181">
    <property type="entry name" value="Acyl_CoA_acyltransferase"/>
</dbReference>
<dbReference type="Proteomes" id="UP000799291">
    <property type="component" value="Unassembled WGS sequence"/>
</dbReference>
<protein>
    <recommendedName>
        <fullName evidence="1">N-acetyltransferase domain-containing protein</fullName>
    </recommendedName>
</protein>
<proteinExistence type="predicted"/>
<feature type="domain" description="N-acetyltransferase" evidence="1">
    <location>
        <begin position="12"/>
        <end position="178"/>
    </location>
</feature>
<organism evidence="2 3">
    <name type="scientific">Lentithecium fluviatile CBS 122367</name>
    <dbReference type="NCBI Taxonomy" id="1168545"/>
    <lineage>
        <taxon>Eukaryota</taxon>
        <taxon>Fungi</taxon>
        <taxon>Dikarya</taxon>
        <taxon>Ascomycota</taxon>
        <taxon>Pezizomycotina</taxon>
        <taxon>Dothideomycetes</taxon>
        <taxon>Pleosporomycetidae</taxon>
        <taxon>Pleosporales</taxon>
        <taxon>Massarineae</taxon>
        <taxon>Lentitheciaceae</taxon>
        <taxon>Lentithecium</taxon>
    </lineage>
</organism>